<feature type="domain" description="DUF4010" evidence="2">
    <location>
        <begin position="50"/>
        <end position="258"/>
    </location>
</feature>
<feature type="transmembrane region" description="Helical" evidence="1">
    <location>
        <begin position="104"/>
        <end position="122"/>
    </location>
</feature>
<evidence type="ECO:0000313" key="3">
    <source>
        <dbReference type="EMBL" id="PTB90490.1"/>
    </source>
</evidence>
<gene>
    <name evidence="3" type="ORF">C9927_00140</name>
</gene>
<dbReference type="RefSeq" id="WP_417657631.1">
    <property type="nucleotide sequence ID" value="NZ_JBLXDX010000004.1"/>
</dbReference>
<keyword evidence="1" id="KW-0472">Membrane</keyword>
<evidence type="ECO:0000259" key="2">
    <source>
        <dbReference type="Pfam" id="PF13194"/>
    </source>
</evidence>
<feature type="transmembrane region" description="Helical" evidence="1">
    <location>
        <begin position="236"/>
        <end position="258"/>
    </location>
</feature>
<evidence type="ECO:0000256" key="1">
    <source>
        <dbReference type="SAM" id="Phobius"/>
    </source>
</evidence>
<dbReference type="Proteomes" id="UP000242087">
    <property type="component" value="Unassembled WGS sequence"/>
</dbReference>
<dbReference type="PANTHER" id="PTHR39084:SF1">
    <property type="entry name" value="DUF4010 DOMAIN-CONTAINING PROTEIN"/>
    <property type="match status" value="1"/>
</dbReference>
<keyword evidence="1" id="KW-0812">Transmembrane</keyword>
<accession>A0A2T4D9M9</accession>
<protein>
    <recommendedName>
        <fullName evidence="2">DUF4010 domain-containing protein</fullName>
    </recommendedName>
</protein>
<feature type="transmembrane region" description="Helical" evidence="1">
    <location>
        <begin position="43"/>
        <end position="66"/>
    </location>
</feature>
<feature type="transmembrane region" description="Helical" evidence="1">
    <location>
        <begin position="12"/>
        <end position="31"/>
    </location>
</feature>
<organism evidence="3 4">
    <name type="scientific">Pseudidiomarina aestuarii</name>
    <dbReference type="NCBI Taxonomy" id="624146"/>
    <lineage>
        <taxon>Bacteria</taxon>
        <taxon>Pseudomonadati</taxon>
        <taxon>Pseudomonadota</taxon>
        <taxon>Gammaproteobacteria</taxon>
        <taxon>Alteromonadales</taxon>
        <taxon>Idiomarinaceae</taxon>
        <taxon>Pseudidiomarina</taxon>
    </lineage>
</organism>
<feature type="transmembrane region" description="Helical" evidence="1">
    <location>
        <begin position="175"/>
        <end position="197"/>
    </location>
</feature>
<dbReference type="Pfam" id="PF13194">
    <property type="entry name" value="DUF4010"/>
    <property type="match status" value="1"/>
</dbReference>
<name>A0A2T4D9M9_9GAMM</name>
<sequence length="284" mass="30476">MPFKFAAVVNEWRSALLMSLASLALLWWLPNQGFGPYQAINPFQIWLFVIFITGISLVGYVAVRLLGSTRGLLMTGFFGGLASSTAVTLSFARIAKKHPAYSSTLAAGTILAAGTMFPRILVEVAVINSTLVETLIVPLLLMMVISYGGVIWLVKQPVAKLLQPQELPINNPFHVVPALQFALLLIFIILATELGLAHFGDEGLFVVAALSGITDVDAITITVSQLALTNISESTAVLAIMIAAVTNTLVKAAIVWFIAGRRMAYQVLSVFTIALGSGLLAFWL</sequence>
<dbReference type="PANTHER" id="PTHR39084">
    <property type="entry name" value="MEMBRANE PROTEIN-RELATED"/>
    <property type="match status" value="1"/>
</dbReference>
<evidence type="ECO:0000313" key="4">
    <source>
        <dbReference type="Proteomes" id="UP000242087"/>
    </source>
</evidence>
<dbReference type="EMBL" id="PYVF01000001">
    <property type="protein sequence ID" value="PTB90490.1"/>
    <property type="molecule type" value="Genomic_DNA"/>
</dbReference>
<feature type="transmembrane region" description="Helical" evidence="1">
    <location>
        <begin position="134"/>
        <end position="154"/>
    </location>
</feature>
<dbReference type="InterPro" id="IPR025105">
    <property type="entry name" value="DUF4010"/>
</dbReference>
<keyword evidence="1" id="KW-1133">Transmembrane helix</keyword>
<reference evidence="3 4" key="1">
    <citation type="submission" date="2018-03" db="EMBL/GenBank/DDBJ databases">
        <title>Cross-interface Injection: A General Nanoliter Liquid Handling Method Applied to Single Cells Genome Amplification Automated Nanoliter Liquid Handling Applied to Single Cell Multiple Displacement Amplification.</title>
        <authorList>
            <person name="Yun J."/>
            <person name="Xu P."/>
            <person name="Xu J."/>
            <person name="Dai X."/>
            <person name="Wang Y."/>
            <person name="Zheng X."/>
            <person name="Cao C."/>
            <person name="Yi Q."/>
            <person name="Zhu Y."/>
            <person name="Wang L."/>
            <person name="Dong Z."/>
            <person name="Huang Y."/>
            <person name="Huang L."/>
            <person name="Du W."/>
        </authorList>
    </citation>
    <scope>NUCLEOTIDE SEQUENCE [LARGE SCALE GENOMIC DNA]</scope>
    <source>
        <strain evidence="3 4">A12-4</strain>
    </source>
</reference>
<feature type="transmembrane region" description="Helical" evidence="1">
    <location>
        <begin position="264"/>
        <end position="283"/>
    </location>
</feature>
<dbReference type="AlphaFoldDB" id="A0A2T4D9M9"/>
<proteinExistence type="predicted"/>
<feature type="transmembrane region" description="Helical" evidence="1">
    <location>
        <begin position="72"/>
        <end position="92"/>
    </location>
</feature>
<comment type="caution">
    <text evidence="3">The sequence shown here is derived from an EMBL/GenBank/DDBJ whole genome shotgun (WGS) entry which is preliminary data.</text>
</comment>
<feature type="transmembrane region" description="Helical" evidence="1">
    <location>
        <begin position="203"/>
        <end position="224"/>
    </location>
</feature>